<dbReference type="EMBL" id="JACCBY010000004">
    <property type="protein sequence ID" value="NYD91199.1"/>
    <property type="molecule type" value="Genomic_DNA"/>
</dbReference>
<dbReference type="GO" id="GO:0006355">
    <property type="term" value="P:regulation of DNA-templated transcription"/>
    <property type="evidence" value="ECO:0007669"/>
    <property type="project" value="InterPro"/>
</dbReference>
<dbReference type="PROSITE" id="PS50043">
    <property type="entry name" value="HTH_LUXR_2"/>
    <property type="match status" value="1"/>
</dbReference>
<keyword evidence="1" id="KW-0732">Signal</keyword>
<dbReference type="RefSeq" id="WP_179509615.1">
    <property type="nucleotide sequence ID" value="NZ_JACCBY010000004.1"/>
</dbReference>
<dbReference type="AlphaFoldDB" id="A0A7Y9FPT7"/>
<dbReference type="Pfam" id="PF13205">
    <property type="entry name" value="Big_5"/>
    <property type="match status" value="1"/>
</dbReference>
<dbReference type="InterPro" id="IPR032812">
    <property type="entry name" value="SbsA_Ig"/>
</dbReference>
<evidence type="ECO:0000256" key="1">
    <source>
        <dbReference type="ARBA" id="ARBA00022729"/>
    </source>
</evidence>
<feature type="region of interest" description="Disordered" evidence="5">
    <location>
        <begin position="47"/>
        <end position="100"/>
    </location>
</feature>
<keyword evidence="2" id="KW-0805">Transcription regulation</keyword>
<evidence type="ECO:0000313" key="8">
    <source>
        <dbReference type="Proteomes" id="UP000517753"/>
    </source>
</evidence>
<feature type="compositionally biased region" description="Basic and acidic residues" evidence="5">
    <location>
        <begin position="62"/>
        <end position="77"/>
    </location>
</feature>
<evidence type="ECO:0000256" key="4">
    <source>
        <dbReference type="ARBA" id="ARBA00023163"/>
    </source>
</evidence>
<dbReference type="InterPro" id="IPR036388">
    <property type="entry name" value="WH-like_DNA-bd_sf"/>
</dbReference>
<keyword evidence="4" id="KW-0804">Transcription</keyword>
<evidence type="ECO:0000259" key="6">
    <source>
        <dbReference type="PROSITE" id="PS50043"/>
    </source>
</evidence>
<sequence length="245" mass="26057">MSDAPFGLSDREREVLRLLARGHDAKSAAAALNVSVHTVNERLRAARAKTGASSSRGAARLLADREGPQEFVPKEMRVGGGAAASEQSCPPRPGATDGSRLPSQWGLATMITILAAAAMIAGVRSTVGDMPQSVAPKVVRTVPAQGATVAPGPLTLSVTFDRPMRPGSYSFVQKSAQTFPDCGSNQPVQSADGRTFTLRCEVQLGRRYELWFNSPPYMNFTDRAGVPALPFGLFFQTGRAPARSR</sequence>
<organism evidence="7 8">
    <name type="scientific">Sphingomonas melonis</name>
    <dbReference type="NCBI Taxonomy" id="152682"/>
    <lineage>
        <taxon>Bacteria</taxon>
        <taxon>Pseudomonadati</taxon>
        <taxon>Pseudomonadota</taxon>
        <taxon>Alphaproteobacteria</taxon>
        <taxon>Sphingomonadales</taxon>
        <taxon>Sphingomonadaceae</taxon>
        <taxon>Sphingomonas</taxon>
    </lineage>
</organism>
<dbReference type="SUPFAM" id="SSF46894">
    <property type="entry name" value="C-terminal effector domain of the bipartite response regulators"/>
    <property type="match status" value="1"/>
</dbReference>
<dbReference type="InterPro" id="IPR000792">
    <property type="entry name" value="Tscrpt_reg_LuxR_C"/>
</dbReference>
<reference evidence="7 8" key="1">
    <citation type="submission" date="2020-07" db="EMBL/GenBank/DDBJ databases">
        <authorList>
            <person name="Partida-Martinez L."/>
            <person name="Huntemann M."/>
            <person name="Clum A."/>
            <person name="Wang J."/>
            <person name="Palaniappan K."/>
            <person name="Ritter S."/>
            <person name="Chen I.-M."/>
            <person name="Stamatis D."/>
            <person name="Reddy T."/>
            <person name="O'Malley R."/>
            <person name="Daum C."/>
            <person name="Shapiro N."/>
            <person name="Ivanova N."/>
            <person name="Kyrpides N."/>
            <person name="Woyke T."/>
        </authorList>
    </citation>
    <scope>NUCLEOTIDE SEQUENCE [LARGE SCALE GENOMIC DNA]</scope>
    <source>
        <strain evidence="7 8">AS2.3</strain>
    </source>
</reference>
<feature type="compositionally biased region" description="Low complexity" evidence="5">
    <location>
        <begin position="48"/>
        <end position="61"/>
    </location>
</feature>
<proteinExistence type="predicted"/>
<dbReference type="CDD" id="cd06170">
    <property type="entry name" value="LuxR_C_like"/>
    <property type="match status" value="1"/>
</dbReference>
<dbReference type="Proteomes" id="UP000517753">
    <property type="component" value="Unassembled WGS sequence"/>
</dbReference>
<keyword evidence="8" id="KW-1185">Reference proteome</keyword>
<evidence type="ECO:0000256" key="2">
    <source>
        <dbReference type="ARBA" id="ARBA00023015"/>
    </source>
</evidence>
<comment type="caution">
    <text evidence="7">The sequence shown here is derived from an EMBL/GenBank/DDBJ whole genome shotgun (WGS) entry which is preliminary data.</text>
</comment>
<name>A0A7Y9FPT7_9SPHN</name>
<dbReference type="Gene3D" id="1.10.10.10">
    <property type="entry name" value="Winged helix-like DNA-binding domain superfamily/Winged helix DNA-binding domain"/>
    <property type="match status" value="1"/>
</dbReference>
<keyword evidence="3 7" id="KW-0238">DNA-binding</keyword>
<dbReference type="InterPro" id="IPR016032">
    <property type="entry name" value="Sig_transdc_resp-reg_C-effctor"/>
</dbReference>
<accession>A0A7Y9FPT7</accession>
<dbReference type="SMART" id="SM00421">
    <property type="entry name" value="HTH_LUXR"/>
    <property type="match status" value="1"/>
</dbReference>
<evidence type="ECO:0000256" key="3">
    <source>
        <dbReference type="ARBA" id="ARBA00023125"/>
    </source>
</evidence>
<evidence type="ECO:0000313" key="7">
    <source>
        <dbReference type="EMBL" id="NYD91199.1"/>
    </source>
</evidence>
<dbReference type="PRINTS" id="PR00038">
    <property type="entry name" value="HTHLUXR"/>
</dbReference>
<dbReference type="PANTHER" id="PTHR44688:SF16">
    <property type="entry name" value="DNA-BINDING TRANSCRIPTIONAL ACTIVATOR DEVR_DOSR"/>
    <property type="match status" value="1"/>
</dbReference>
<feature type="domain" description="HTH luxR-type" evidence="6">
    <location>
        <begin position="1"/>
        <end position="66"/>
    </location>
</feature>
<dbReference type="PANTHER" id="PTHR44688">
    <property type="entry name" value="DNA-BINDING TRANSCRIPTIONAL ACTIVATOR DEVR_DOSR"/>
    <property type="match status" value="1"/>
</dbReference>
<protein>
    <submittedName>
        <fullName evidence="7">DNA-binding CsgD family transcriptional regulator</fullName>
    </submittedName>
</protein>
<dbReference type="GO" id="GO:0003677">
    <property type="term" value="F:DNA binding"/>
    <property type="evidence" value="ECO:0007669"/>
    <property type="project" value="UniProtKB-KW"/>
</dbReference>
<dbReference type="Pfam" id="PF00196">
    <property type="entry name" value="GerE"/>
    <property type="match status" value="1"/>
</dbReference>
<evidence type="ECO:0000256" key="5">
    <source>
        <dbReference type="SAM" id="MobiDB-lite"/>
    </source>
</evidence>
<reference evidence="7 8" key="2">
    <citation type="submission" date="2020-08" db="EMBL/GenBank/DDBJ databases">
        <title>The Agave Microbiome: Exploring the role of microbial communities in plant adaptations to desert environments.</title>
        <authorList>
            <person name="Partida-Martinez L.P."/>
        </authorList>
    </citation>
    <scope>NUCLEOTIDE SEQUENCE [LARGE SCALE GENOMIC DNA]</scope>
    <source>
        <strain evidence="7 8">AS2.3</strain>
    </source>
</reference>
<gene>
    <name evidence="7" type="ORF">HD841_003006</name>
</gene>